<dbReference type="EMBL" id="KE674102">
    <property type="protein sequence ID" value="ERE76665.1"/>
    <property type="molecule type" value="Genomic_DNA"/>
</dbReference>
<gene>
    <name evidence="2" type="ORF">H671_4g11673</name>
</gene>
<dbReference type="GO" id="GO:0003677">
    <property type="term" value="F:DNA binding"/>
    <property type="evidence" value="ECO:0007669"/>
    <property type="project" value="TreeGrafter"/>
</dbReference>
<feature type="domain" description="DDE-1" evidence="1">
    <location>
        <begin position="1"/>
        <end position="129"/>
    </location>
</feature>
<dbReference type="Proteomes" id="UP000030759">
    <property type="component" value="Unassembled WGS sequence"/>
</dbReference>
<evidence type="ECO:0000313" key="3">
    <source>
        <dbReference type="Proteomes" id="UP000030759"/>
    </source>
</evidence>
<name>A0A061I609_CRIGR</name>
<accession>A0A061I609</accession>
<organism evidence="2 3">
    <name type="scientific">Cricetulus griseus</name>
    <name type="common">Chinese hamster</name>
    <name type="synonym">Cricetulus barabensis griseus</name>
    <dbReference type="NCBI Taxonomy" id="10029"/>
    <lineage>
        <taxon>Eukaryota</taxon>
        <taxon>Metazoa</taxon>
        <taxon>Chordata</taxon>
        <taxon>Craniata</taxon>
        <taxon>Vertebrata</taxon>
        <taxon>Euteleostomi</taxon>
        <taxon>Mammalia</taxon>
        <taxon>Eutheria</taxon>
        <taxon>Euarchontoglires</taxon>
        <taxon>Glires</taxon>
        <taxon>Rodentia</taxon>
        <taxon>Myomorpha</taxon>
        <taxon>Muroidea</taxon>
        <taxon>Cricetidae</taxon>
        <taxon>Cricetinae</taxon>
        <taxon>Cricetulus</taxon>
    </lineage>
</organism>
<dbReference type="AlphaFoldDB" id="A0A061I609"/>
<dbReference type="PANTHER" id="PTHR19303">
    <property type="entry name" value="TRANSPOSON"/>
    <property type="match status" value="1"/>
</dbReference>
<dbReference type="Pfam" id="PF03184">
    <property type="entry name" value="DDE_1"/>
    <property type="match status" value="1"/>
</dbReference>
<protein>
    <submittedName>
        <fullName evidence="2">Putative jerky protein</fullName>
    </submittedName>
</protein>
<sequence>MDLSIFRQWFDKIFVPQVREYLRSKGLQEKAVLLLDNSPAHPNENVLRSDDGQIFAKCLPPNIASSIQPLDQGVIATMKRNYRAGLLQNNLEEGNDLKSFWKKLTLLDALYEIAMAWNLVKPVTISRAWKQILPSIEEKEGLDFDEEDISGATVATILQHTKGLENVTPENMEKWLEIDSTEPGYEVLTDSEIIRRAQGQTDESSENDEEGIELIPEKHINHAAALQWTENLLDYLEQQGDMILPDRLVVRKLRATIRNKQKMTNPSQ</sequence>
<dbReference type="GO" id="GO:0005634">
    <property type="term" value="C:nucleus"/>
    <property type="evidence" value="ECO:0007669"/>
    <property type="project" value="TreeGrafter"/>
</dbReference>
<dbReference type="PANTHER" id="PTHR19303:SF16">
    <property type="entry name" value="JERKY PROTEIN HOMOLOG-LIKE"/>
    <property type="match status" value="1"/>
</dbReference>
<dbReference type="InterPro" id="IPR004875">
    <property type="entry name" value="DDE_SF_endonuclease_dom"/>
</dbReference>
<proteinExistence type="predicted"/>
<evidence type="ECO:0000259" key="1">
    <source>
        <dbReference type="Pfam" id="PF03184"/>
    </source>
</evidence>
<reference evidence="3" key="1">
    <citation type="journal article" date="2013" name="Nat. Biotechnol.">
        <title>Chinese hamster genome sequenced from sorted chromosomes.</title>
        <authorList>
            <person name="Brinkrolf K."/>
            <person name="Rupp O."/>
            <person name="Laux H."/>
            <person name="Kollin F."/>
            <person name="Ernst W."/>
            <person name="Linke B."/>
            <person name="Kofler R."/>
            <person name="Romand S."/>
            <person name="Hesse F."/>
            <person name="Budach W.E."/>
            <person name="Galosy S."/>
            <person name="Muller D."/>
            <person name="Noll T."/>
            <person name="Wienberg J."/>
            <person name="Jostock T."/>
            <person name="Leonard M."/>
            <person name="Grillari J."/>
            <person name="Tauch A."/>
            <person name="Goesmann A."/>
            <person name="Helk B."/>
            <person name="Mott J.E."/>
            <person name="Puhler A."/>
            <person name="Borth N."/>
        </authorList>
    </citation>
    <scope>NUCLEOTIDE SEQUENCE [LARGE SCALE GENOMIC DNA]</scope>
    <source>
        <strain evidence="3">17A/GY</strain>
    </source>
</reference>
<dbReference type="InterPro" id="IPR050863">
    <property type="entry name" value="CenT-Element_Derived"/>
</dbReference>
<evidence type="ECO:0000313" key="2">
    <source>
        <dbReference type="EMBL" id="ERE76665.1"/>
    </source>
</evidence>